<feature type="region of interest" description="Disordered" evidence="1">
    <location>
        <begin position="1"/>
        <end position="53"/>
    </location>
</feature>
<dbReference type="AlphaFoldDB" id="A0AAV7SKX2"/>
<proteinExistence type="predicted"/>
<name>A0AAV7SKX2_PLEWA</name>
<sequence>MHCSPGPGRTDDALNGETQRRRAQPGPCREDPDSTDGARSQRPLHSGEAGVRNVDRRLQAAEASFWAHWKRRRRH</sequence>
<organism evidence="2 3">
    <name type="scientific">Pleurodeles waltl</name>
    <name type="common">Iberian ribbed newt</name>
    <dbReference type="NCBI Taxonomy" id="8319"/>
    <lineage>
        <taxon>Eukaryota</taxon>
        <taxon>Metazoa</taxon>
        <taxon>Chordata</taxon>
        <taxon>Craniata</taxon>
        <taxon>Vertebrata</taxon>
        <taxon>Euteleostomi</taxon>
        <taxon>Amphibia</taxon>
        <taxon>Batrachia</taxon>
        <taxon>Caudata</taxon>
        <taxon>Salamandroidea</taxon>
        <taxon>Salamandridae</taxon>
        <taxon>Pleurodelinae</taxon>
        <taxon>Pleurodeles</taxon>
    </lineage>
</organism>
<evidence type="ECO:0000313" key="3">
    <source>
        <dbReference type="Proteomes" id="UP001066276"/>
    </source>
</evidence>
<dbReference type="Proteomes" id="UP001066276">
    <property type="component" value="Chromosome 4_2"/>
</dbReference>
<reference evidence="2" key="1">
    <citation type="journal article" date="2022" name="bioRxiv">
        <title>Sequencing and chromosome-scale assembly of the giantPleurodeles waltlgenome.</title>
        <authorList>
            <person name="Brown T."/>
            <person name="Elewa A."/>
            <person name="Iarovenko S."/>
            <person name="Subramanian E."/>
            <person name="Araus A.J."/>
            <person name="Petzold A."/>
            <person name="Susuki M."/>
            <person name="Suzuki K.-i.T."/>
            <person name="Hayashi T."/>
            <person name="Toyoda A."/>
            <person name="Oliveira C."/>
            <person name="Osipova E."/>
            <person name="Leigh N.D."/>
            <person name="Simon A."/>
            <person name="Yun M.H."/>
        </authorList>
    </citation>
    <scope>NUCLEOTIDE SEQUENCE</scope>
    <source>
        <strain evidence="2">20211129_DDA</strain>
        <tissue evidence="2">Liver</tissue>
    </source>
</reference>
<protein>
    <submittedName>
        <fullName evidence="2">Uncharacterized protein</fullName>
    </submittedName>
</protein>
<accession>A0AAV7SKX2</accession>
<evidence type="ECO:0000256" key="1">
    <source>
        <dbReference type="SAM" id="MobiDB-lite"/>
    </source>
</evidence>
<gene>
    <name evidence="2" type="ORF">NDU88_005113</name>
</gene>
<keyword evidence="3" id="KW-1185">Reference proteome</keyword>
<comment type="caution">
    <text evidence="2">The sequence shown here is derived from an EMBL/GenBank/DDBJ whole genome shotgun (WGS) entry which is preliminary data.</text>
</comment>
<evidence type="ECO:0000313" key="2">
    <source>
        <dbReference type="EMBL" id="KAJ1164679.1"/>
    </source>
</evidence>
<dbReference type="EMBL" id="JANPWB010000008">
    <property type="protein sequence ID" value="KAJ1164679.1"/>
    <property type="molecule type" value="Genomic_DNA"/>
</dbReference>